<dbReference type="CDD" id="cd03257">
    <property type="entry name" value="ABC_NikE_OppD_transporters"/>
    <property type="match status" value="1"/>
</dbReference>
<evidence type="ECO:0000256" key="1">
    <source>
        <dbReference type="ARBA" id="ARBA00005417"/>
    </source>
</evidence>
<name>A0A6A7KCG8_9FIRM</name>
<comment type="caution">
    <text evidence="6">The sequence shown here is derived from an EMBL/GenBank/DDBJ whole genome shotgun (WGS) entry which is preliminary data.</text>
</comment>
<keyword evidence="4 6" id="KW-0067">ATP-binding</keyword>
<dbReference type="PROSITE" id="PS00211">
    <property type="entry name" value="ABC_TRANSPORTER_1"/>
    <property type="match status" value="1"/>
</dbReference>
<dbReference type="SMART" id="SM00382">
    <property type="entry name" value="AAA"/>
    <property type="match status" value="1"/>
</dbReference>
<dbReference type="GO" id="GO:0005524">
    <property type="term" value="F:ATP binding"/>
    <property type="evidence" value="ECO:0007669"/>
    <property type="project" value="UniProtKB-KW"/>
</dbReference>
<dbReference type="GO" id="GO:0016887">
    <property type="term" value="F:ATP hydrolysis activity"/>
    <property type="evidence" value="ECO:0007669"/>
    <property type="project" value="InterPro"/>
</dbReference>
<reference evidence="6 7" key="1">
    <citation type="submission" date="2019-10" db="EMBL/GenBank/DDBJ databases">
        <title>Alkalibaculum tamaniensis sp.nov., a new alkaliphilic acetogen, isolated on methoxylated aromatics from a mud volcano.</title>
        <authorList>
            <person name="Khomyakova M.A."/>
            <person name="Merkel A.Y."/>
            <person name="Bonch-Osmolovskaya E.A."/>
            <person name="Slobodkin A.I."/>
        </authorList>
    </citation>
    <scope>NUCLEOTIDE SEQUENCE [LARGE SCALE GENOMIC DNA]</scope>
    <source>
        <strain evidence="6 7">M08DMB</strain>
    </source>
</reference>
<gene>
    <name evidence="6" type="ORF">GC105_15785</name>
</gene>
<dbReference type="Pfam" id="PF00005">
    <property type="entry name" value="ABC_tran"/>
    <property type="match status" value="1"/>
</dbReference>
<evidence type="ECO:0000313" key="7">
    <source>
        <dbReference type="Proteomes" id="UP000440004"/>
    </source>
</evidence>
<evidence type="ECO:0000256" key="2">
    <source>
        <dbReference type="ARBA" id="ARBA00022448"/>
    </source>
</evidence>
<dbReference type="InterPro" id="IPR003593">
    <property type="entry name" value="AAA+_ATPase"/>
</dbReference>
<dbReference type="Gene3D" id="3.40.50.300">
    <property type="entry name" value="P-loop containing nucleotide triphosphate hydrolases"/>
    <property type="match status" value="1"/>
</dbReference>
<keyword evidence="7" id="KW-1185">Reference proteome</keyword>
<dbReference type="InterPro" id="IPR027417">
    <property type="entry name" value="P-loop_NTPase"/>
</dbReference>
<proteinExistence type="inferred from homology"/>
<dbReference type="AlphaFoldDB" id="A0A6A7KCG8"/>
<accession>A0A6A7KCG8</accession>
<evidence type="ECO:0000313" key="6">
    <source>
        <dbReference type="EMBL" id="MPW27230.1"/>
    </source>
</evidence>
<keyword evidence="2" id="KW-0813">Transport</keyword>
<dbReference type="EMBL" id="WHNX01000049">
    <property type="protein sequence ID" value="MPW27230.1"/>
    <property type="molecule type" value="Genomic_DNA"/>
</dbReference>
<organism evidence="6 7">
    <name type="scientific">Alkalibaculum sporogenes</name>
    <dbReference type="NCBI Taxonomy" id="2655001"/>
    <lineage>
        <taxon>Bacteria</taxon>
        <taxon>Bacillati</taxon>
        <taxon>Bacillota</taxon>
        <taxon>Clostridia</taxon>
        <taxon>Eubacteriales</taxon>
        <taxon>Eubacteriaceae</taxon>
        <taxon>Alkalibaculum</taxon>
    </lineage>
</organism>
<dbReference type="PANTHER" id="PTHR43776:SF7">
    <property type="entry name" value="D,D-DIPEPTIDE TRANSPORT ATP-BINDING PROTEIN DDPF-RELATED"/>
    <property type="match status" value="1"/>
</dbReference>
<feature type="domain" description="ABC transporter" evidence="5">
    <location>
        <begin position="5"/>
        <end position="249"/>
    </location>
</feature>
<protein>
    <submittedName>
        <fullName evidence="6">ATP-binding cassette domain-containing protein</fullName>
    </submittedName>
</protein>
<dbReference type="InterPro" id="IPR017871">
    <property type="entry name" value="ABC_transporter-like_CS"/>
</dbReference>
<dbReference type="GO" id="GO:0055085">
    <property type="term" value="P:transmembrane transport"/>
    <property type="evidence" value="ECO:0007669"/>
    <property type="project" value="UniProtKB-ARBA"/>
</dbReference>
<dbReference type="InterPro" id="IPR050319">
    <property type="entry name" value="ABC_transp_ATP-bind"/>
</dbReference>
<dbReference type="PANTHER" id="PTHR43776">
    <property type="entry name" value="TRANSPORT ATP-BINDING PROTEIN"/>
    <property type="match status" value="1"/>
</dbReference>
<dbReference type="SUPFAM" id="SSF52540">
    <property type="entry name" value="P-loop containing nucleoside triphosphate hydrolases"/>
    <property type="match status" value="1"/>
</dbReference>
<evidence type="ECO:0000256" key="4">
    <source>
        <dbReference type="ARBA" id="ARBA00022840"/>
    </source>
</evidence>
<dbReference type="PROSITE" id="PS50893">
    <property type="entry name" value="ABC_TRANSPORTER_2"/>
    <property type="match status" value="1"/>
</dbReference>
<comment type="similarity">
    <text evidence="1">Belongs to the ABC transporter superfamily.</text>
</comment>
<evidence type="ECO:0000259" key="5">
    <source>
        <dbReference type="PROSITE" id="PS50893"/>
    </source>
</evidence>
<keyword evidence="3" id="KW-0547">Nucleotide-binding</keyword>
<dbReference type="Proteomes" id="UP000440004">
    <property type="component" value="Unassembled WGS sequence"/>
</dbReference>
<sequence>MKNLVEVKNIHKSYLKVGMNFSGTRIQVLNGVTFDIEEGLCVGLIGESGSGKSALSRLILGLDKPDKGQGTIHIQGQPVRQWIKKNPGKISVVFQDFASSVNPMYTIREAISEPLRASGQRGNIDAKIDELLQKVGLFLDAKDRYIHELSGGQIQRICIARAISTNPKFLVLDEAISSLDVSVQTQILDLLQQLQVEMKMTYLFIAHDLQAVSHLCNKILFLYKGEIVEELHSGQLANVQNHYAKKLLGSVIPFEI</sequence>
<dbReference type="InterPro" id="IPR003439">
    <property type="entry name" value="ABC_transporter-like_ATP-bd"/>
</dbReference>
<dbReference type="RefSeq" id="WP_152806743.1">
    <property type="nucleotide sequence ID" value="NZ_WHNX01000049.1"/>
</dbReference>
<evidence type="ECO:0000256" key="3">
    <source>
        <dbReference type="ARBA" id="ARBA00022741"/>
    </source>
</evidence>